<gene>
    <name evidence="1" type="ORF">HGQ98_27640</name>
</gene>
<organism evidence="1 2">
    <name type="scientific">Achromobacter ruhlandii</name>
    <dbReference type="NCBI Taxonomy" id="72557"/>
    <lineage>
        <taxon>Bacteria</taxon>
        <taxon>Pseudomonadati</taxon>
        <taxon>Pseudomonadota</taxon>
        <taxon>Betaproteobacteria</taxon>
        <taxon>Burkholderiales</taxon>
        <taxon>Alcaligenaceae</taxon>
        <taxon>Achromobacter</taxon>
    </lineage>
</organism>
<protein>
    <submittedName>
        <fullName evidence="1">Uncharacterized protein</fullName>
    </submittedName>
</protein>
<evidence type="ECO:0000313" key="2">
    <source>
        <dbReference type="Proteomes" id="UP000542405"/>
    </source>
</evidence>
<dbReference type="AlphaFoldDB" id="A0A848NRX2"/>
<accession>A0A848NRX2</accession>
<name>A0A848NRX2_9BURK</name>
<dbReference type="Proteomes" id="UP000542405">
    <property type="component" value="Unassembled WGS sequence"/>
</dbReference>
<dbReference type="EMBL" id="JABBZE010000573">
    <property type="protein sequence ID" value="NMU93251.1"/>
    <property type="molecule type" value="Genomic_DNA"/>
</dbReference>
<reference evidence="1 2" key="1">
    <citation type="submission" date="2020-04" db="EMBL/GenBank/DDBJ databases">
        <title>Achromobacter ruhlandii genome sequencing and assembly.</title>
        <authorList>
            <person name="Martins R.C.R."/>
            <person name="Perdigao-Neto L.V."/>
            <person name="Levin A.S.S."/>
            <person name="Costa S.F."/>
        </authorList>
    </citation>
    <scope>NUCLEOTIDE SEQUENCE [LARGE SCALE GENOMIC DNA]</scope>
    <source>
        <strain evidence="1 2">9035ralo</strain>
    </source>
</reference>
<evidence type="ECO:0000313" key="1">
    <source>
        <dbReference type="EMBL" id="NMU93251.1"/>
    </source>
</evidence>
<proteinExistence type="predicted"/>
<sequence length="77" mass="8925">MKNNSQRTSQHYHGMTVYKANDDIGGYIKKGDNFYLDKRHKDHIEVFDRHGNFKVVLNLDGSINDSKTMAAKGRRLK</sequence>
<comment type="caution">
    <text evidence="1">The sequence shown here is derived from an EMBL/GenBank/DDBJ whole genome shotgun (WGS) entry which is preliminary data.</text>
</comment>